<proteinExistence type="predicted"/>
<dbReference type="EMBL" id="JABBHF010000002">
    <property type="protein sequence ID" value="NMH86720.1"/>
    <property type="molecule type" value="Genomic_DNA"/>
</dbReference>
<dbReference type="RefSeq" id="WP_169670534.1">
    <property type="nucleotide sequence ID" value="NZ_JABBHF010000002.1"/>
</dbReference>
<reference evidence="1 2" key="1">
    <citation type="submission" date="2020-04" db="EMBL/GenBank/DDBJ databases">
        <title>A Flavivirga sp. nov.</title>
        <authorList>
            <person name="Sun X."/>
        </authorList>
    </citation>
    <scope>NUCLEOTIDE SEQUENCE [LARGE SCALE GENOMIC DNA]</scope>
    <source>
        <strain evidence="1 2">Y03</strain>
    </source>
</reference>
<evidence type="ECO:0000313" key="2">
    <source>
        <dbReference type="Proteomes" id="UP000746690"/>
    </source>
</evidence>
<accession>A0ABX1RUM9</accession>
<evidence type="ECO:0000313" key="1">
    <source>
        <dbReference type="EMBL" id="NMH86720.1"/>
    </source>
</evidence>
<organism evidence="1 2">
    <name type="scientific">Flavivirga algicola</name>
    <dbReference type="NCBI Taxonomy" id="2729136"/>
    <lineage>
        <taxon>Bacteria</taxon>
        <taxon>Pseudomonadati</taxon>
        <taxon>Bacteroidota</taxon>
        <taxon>Flavobacteriia</taxon>
        <taxon>Flavobacteriales</taxon>
        <taxon>Flavobacteriaceae</taxon>
        <taxon>Flavivirga</taxon>
    </lineage>
</organism>
<sequence>MEYYFLISYGNRNQYISVKNLFFSDKVDNKRVHQYDGRYRYEKNVIYEKSNFDVLLTDLYSDKEHKAHWNNMFAAAQLAEHPEEQKNGEMY</sequence>
<protein>
    <submittedName>
        <fullName evidence="1">Uncharacterized protein</fullName>
    </submittedName>
</protein>
<comment type="caution">
    <text evidence="1">The sequence shown here is derived from an EMBL/GenBank/DDBJ whole genome shotgun (WGS) entry which is preliminary data.</text>
</comment>
<gene>
    <name evidence="1" type="ORF">HHX25_04335</name>
</gene>
<keyword evidence="2" id="KW-1185">Reference proteome</keyword>
<name>A0ABX1RUM9_9FLAO</name>
<dbReference type="Proteomes" id="UP000746690">
    <property type="component" value="Unassembled WGS sequence"/>
</dbReference>